<dbReference type="InterPro" id="IPR052161">
    <property type="entry name" value="Mycobact_Acyl-CoA_DH"/>
</dbReference>
<evidence type="ECO:0000259" key="3">
    <source>
        <dbReference type="Pfam" id="PF00441"/>
    </source>
</evidence>
<dbReference type="InterPro" id="IPR009075">
    <property type="entry name" value="AcylCo_DH/oxidase_C"/>
</dbReference>
<dbReference type="InterPro" id="IPR036250">
    <property type="entry name" value="AcylCo_DH-like_C"/>
</dbReference>
<protein>
    <submittedName>
        <fullName evidence="4">Unannotated protein</fullName>
    </submittedName>
</protein>
<evidence type="ECO:0000313" key="4">
    <source>
        <dbReference type="EMBL" id="CAB4988395.1"/>
    </source>
</evidence>
<name>A0A6J7N854_9ZZZZ</name>
<proteinExistence type="predicted"/>
<keyword evidence="2" id="KW-0560">Oxidoreductase</keyword>
<dbReference type="Gene3D" id="1.20.140.10">
    <property type="entry name" value="Butyryl-CoA Dehydrogenase, subunit A, domain 3"/>
    <property type="match status" value="1"/>
</dbReference>
<dbReference type="EMBL" id="CAFBOK010000131">
    <property type="protein sequence ID" value="CAB4988395.1"/>
    <property type="molecule type" value="Genomic_DNA"/>
</dbReference>
<dbReference type="GO" id="GO:0005886">
    <property type="term" value="C:plasma membrane"/>
    <property type="evidence" value="ECO:0007669"/>
    <property type="project" value="TreeGrafter"/>
</dbReference>
<gene>
    <name evidence="4" type="ORF">UFOPK3927_01154</name>
</gene>
<sequence length="162" mass="17123">MSAALGAERSGMFWIGFARHVLDLLSQFVCTTTRDAIVLADDPLVINEIGRLEADWSAAELLSRRALWAQIRGVDDTLIPAMAKVVTTELLVAIAQSATEIAGQSGLVWAPLFGGEAPAGAAADGRFAWEFLERVHGTIGGGANEVHRDIIATILLGRVGAS</sequence>
<dbReference type="Pfam" id="PF00441">
    <property type="entry name" value="Acyl-CoA_dh_1"/>
    <property type="match status" value="1"/>
</dbReference>
<dbReference type="GO" id="GO:0016627">
    <property type="term" value="F:oxidoreductase activity, acting on the CH-CH group of donors"/>
    <property type="evidence" value="ECO:0007669"/>
    <property type="project" value="InterPro"/>
</dbReference>
<dbReference type="PANTHER" id="PTHR43292:SF3">
    <property type="entry name" value="ACYL-COA DEHYDROGENASE FADE29"/>
    <property type="match status" value="1"/>
</dbReference>
<evidence type="ECO:0000256" key="2">
    <source>
        <dbReference type="ARBA" id="ARBA00023002"/>
    </source>
</evidence>
<reference evidence="4" key="1">
    <citation type="submission" date="2020-05" db="EMBL/GenBank/DDBJ databases">
        <authorList>
            <person name="Chiriac C."/>
            <person name="Salcher M."/>
            <person name="Ghai R."/>
            <person name="Kavagutti S V."/>
        </authorList>
    </citation>
    <scope>NUCLEOTIDE SEQUENCE</scope>
</reference>
<dbReference type="SUPFAM" id="SSF47203">
    <property type="entry name" value="Acyl-CoA dehydrogenase C-terminal domain-like"/>
    <property type="match status" value="1"/>
</dbReference>
<accession>A0A6J7N854</accession>
<dbReference type="AlphaFoldDB" id="A0A6J7N854"/>
<keyword evidence="1" id="KW-0285">Flavoprotein</keyword>
<organism evidence="4">
    <name type="scientific">freshwater metagenome</name>
    <dbReference type="NCBI Taxonomy" id="449393"/>
    <lineage>
        <taxon>unclassified sequences</taxon>
        <taxon>metagenomes</taxon>
        <taxon>ecological metagenomes</taxon>
    </lineage>
</organism>
<evidence type="ECO:0000256" key="1">
    <source>
        <dbReference type="ARBA" id="ARBA00022630"/>
    </source>
</evidence>
<dbReference type="PANTHER" id="PTHR43292">
    <property type="entry name" value="ACYL-COA DEHYDROGENASE"/>
    <property type="match status" value="1"/>
</dbReference>
<feature type="domain" description="Acyl-CoA dehydrogenase/oxidase C-terminal" evidence="3">
    <location>
        <begin position="4"/>
        <end position="155"/>
    </location>
</feature>